<feature type="binding site" evidence="7">
    <location>
        <position position="113"/>
    </location>
    <ligand>
        <name>phosphoenolpyruvate</name>
        <dbReference type="ChEBI" id="CHEBI:58702"/>
    </ligand>
</feature>
<comment type="pathway">
    <text evidence="1 7">Metabolic intermediate biosynthesis; chorismate biosynthesis; chorismate from D-erythrose 4-phosphate and phosphoenolpyruvate: step 6/7.</text>
</comment>
<evidence type="ECO:0000256" key="7">
    <source>
        <dbReference type="HAMAP-Rule" id="MF_00210"/>
    </source>
</evidence>
<dbReference type="InterPro" id="IPR036968">
    <property type="entry name" value="Enolpyruvate_Tfrase_sf"/>
</dbReference>
<comment type="subunit">
    <text evidence="7">Monomer.</text>
</comment>
<sequence length="434" mass="47253">MNAVRLLPLATLTQPGIIQATIPLASSKSESNRALIIDALTGFRCDLQNLSTARDTQTMIRLLKSDVQYVGGPAGPETADVLDAGTTMRFLTAYFAVTGQQKIMTGTPRMCERPIGILVDALRALGADITYLKKEGYPPLQLNGFQAAETNRVSIRGDVSSQYISALLMIAPVLPNGLTLELTGALGSRPYIEMTLEQMIYFGAHVQADWVNKIITVGAKPYTPKSYAIESDWSGASYWYSVAALAKDETAELNLLGLKAKSLQGDSAIVDIMRPLGVESTFTDAGVRLTKRPAEPSLAWDFTDCPDLAQTVAVCAAVNGVKLTLTGIESLKIKETDRVAALQTELQKIGAELIETEPNHRYEVRQLNAKPKGPARIATYDDHRMAMAFAPVAMQEEIIVEEPGVVAKSYPSFWDDMAQVAIVDMIQEEPRVKE</sequence>
<organism evidence="9 10">
    <name type="scientific">Spirosoma validum</name>
    <dbReference type="NCBI Taxonomy" id="2771355"/>
    <lineage>
        <taxon>Bacteria</taxon>
        <taxon>Pseudomonadati</taxon>
        <taxon>Bacteroidota</taxon>
        <taxon>Cytophagia</taxon>
        <taxon>Cytophagales</taxon>
        <taxon>Cytophagaceae</taxon>
        <taxon>Spirosoma</taxon>
    </lineage>
</organism>
<dbReference type="GO" id="GO:0005737">
    <property type="term" value="C:cytoplasm"/>
    <property type="evidence" value="ECO:0007669"/>
    <property type="project" value="UniProtKB-SubCell"/>
</dbReference>
<feature type="binding site" evidence="7">
    <location>
        <position position="160"/>
    </location>
    <ligand>
        <name>3-phosphoshikimate</name>
        <dbReference type="ChEBI" id="CHEBI:145989"/>
    </ligand>
</feature>
<keyword evidence="4 7" id="KW-0808">Transferase</keyword>
<feature type="binding site" evidence="7">
    <location>
        <position position="408"/>
    </location>
    <ligand>
        <name>phosphoenolpyruvate</name>
        <dbReference type="ChEBI" id="CHEBI:58702"/>
    </ligand>
</feature>
<dbReference type="PROSITE" id="PS00885">
    <property type="entry name" value="EPSP_SYNTHASE_2"/>
    <property type="match status" value="1"/>
</dbReference>
<proteinExistence type="inferred from homology"/>
<evidence type="ECO:0000256" key="2">
    <source>
        <dbReference type="ARBA" id="ARBA00009948"/>
    </source>
</evidence>
<protein>
    <recommendedName>
        <fullName evidence="7">3-phosphoshikimate 1-carboxyvinyltransferase</fullName>
        <ecNumber evidence="7">2.5.1.19</ecNumber>
    </recommendedName>
    <alternativeName>
        <fullName evidence="7">5-enolpyruvylshikimate-3-phosphate synthase</fullName>
        <shortName evidence="7">EPSP synthase</shortName>
        <shortName evidence="7">EPSPS</shortName>
    </alternativeName>
</protein>
<comment type="similarity">
    <text evidence="2 7">Belongs to the EPSP synthase family.</text>
</comment>
<dbReference type="PANTHER" id="PTHR21090">
    <property type="entry name" value="AROM/DEHYDROQUINATE SYNTHASE"/>
    <property type="match status" value="1"/>
</dbReference>
<dbReference type="Pfam" id="PF00275">
    <property type="entry name" value="EPSP_synthase"/>
    <property type="match status" value="1"/>
</dbReference>
<dbReference type="HAMAP" id="MF_00210">
    <property type="entry name" value="EPSP_synth"/>
    <property type="match status" value="1"/>
</dbReference>
<dbReference type="CDD" id="cd01556">
    <property type="entry name" value="EPSP_synthase"/>
    <property type="match status" value="1"/>
</dbReference>
<dbReference type="AlphaFoldDB" id="A0A927GCK8"/>
<name>A0A927GCK8_9BACT</name>
<feature type="binding site" evidence="7">
    <location>
        <position position="334"/>
    </location>
    <ligand>
        <name>3-phosphoshikimate</name>
        <dbReference type="ChEBI" id="CHEBI:145989"/>
    </ligand>
</feature>
<dbReference type="RefSeq" id="WP_191038390.1">
    <property type="nucleotide sequence ID" value="NZ_JACXAA010000002.1"/>
</dbReference>
<evidence type="ECO:0000256" key="1">
    <source>
        <dbReference type="ARBA" id="ARBA00004811"/>
    </source>
</evidence>
<feature type="binding site" evidence="7">
    <location>
        <position position="384"/>
    </location>
    <ligand>
        <name>phosphoenolpyruvate</name>
        <dbReference type="ChEBI" id="CHEBI:58702"/>
    </ligand>
</feature>
<comment type="subcellular location">
    <subcellularLocation>
        <location evidence="7">Cytoplasm</location>
    </subcellularLocation>
</comment>
<feature type="domain" description="Enolpyruvate transferase" evidence="8">
    <location>
        <begin position="14"/>
        <end position="417"/>
    </location>
</feature>
<feature type="binding site" evidence="7">
    <location>
        <position position="28"/>
    </location>
    <ligand>
        <name>phosphoenolpyruvate</name>
        <dbReference type="ChEBI" id="CHEBI:58702"/>
    </ligand>
</feature>
<comment type="caution">
    <text evidence="7">Lacks conserved residue(s) required for the propagation of feature annotation.</text>
</comment>
<dbReference type="Gene3D" id="3.65.10.10">
    <property type="entry name" value="Enolpyruvate transferase domain"/>
    <property type="match status" value="2"/>
</dbReference>
<dbReference type="InterPro" id="IPR001986">
    <property type="entry name" value="Enolpyruvate_Tfrase_dom"/>
</dbReference>
<feature type="binding site" evidence="7">
    <location>
        <position position="161"/>
    </location>
    <ligand>
        <name>3-phosphoshikimate</name>
        <dbReference type="ChEBI" id="CHEBI:145989"/>
    </ligand>
</feature>
<feature type="binding site" evidence="7">
    <location>
        <position position="307"/>
    </location>
    <ligand>
        <name>3-phosphoshikimate</name>
        <dbReference type="ChEBI" id="CHEBI:145989"/>
    </ligand>
</feature>
<dbReference type="Proteomes" id="UP000653797">
    <property type="component" value="Unassembled WGS sequence"/>
</dbReference>
<dbReference type="PIRSF" id="PIRSF000505">
    <property type="entry name" value="EPSPS"/>
    <property type="match status" value="1"/>
</dbReference>
<dbReference type="PANTHER" id="PTHR21090:SF5">
    <property type="entry name" value="PENTAFUNCTIONAL AROM POLYPEPTIDE"/>
    <property type="match status" value="1"/>
</dbReference>
<dbReference type="SUPFAM" id="SSF55205">
    <property type="entry name" value="EPT/RTPC-like"/>
    <property type="match status" value="1"/>
</dbReference>
<dbReference type="GO" id="GO:0003866">
    <property type="term" value="F:3-phosphoshikimate 1-carboxyvinyltransferase activity"/>
    <property type="evidence" value="ECO:0007669"/>
    <property type="project" value="UniProtKB-UniRule"/>
</dbReference>
<dbReference type="EMBL" id="JACXAA010000002">
    <property type="protein sequence ID" value="MBD2752769.1"/>
    <property type="molecule type" value="Genomic_DNA"/>
</dbReference>
<feature type="binding site" evidence="7">
    <location>
        <position position="338"/>
    </location>
    <ligand>
        <name>phosphoenolpyruvate</name>
        <dbReference type="ChEBI" id="CHEBI:58702"/>
    </ligand>
</feature>
<accession>A0A927GCK8</accession>
<gene>
    <name evidence="7 9" type="primary">aroA</name>
    <name evidence="9" type="ORF">IC230_07705</name>
</gene>
<evidence type="ECO:0000313" key="10">
    <source>
        <dbReference type="Proteomes" id="UP000653797"/>
    </source>
</evidence>
<feature type="binding site" evidence="7">
    <location>
        <position position="28"/>
    </location>
    <ligand>
        <name>3-phosphoshikimate</name>
        <dbReference type="ChEBI" id="CHEBI:145989"/>
    </ligand>
</feature>
<dbReference type="GO" id="GO:0009073">
    <property type="term" value="P:aromatic amino acid family biosynthetic process"/>
    <property type="evidence" value="ECO:0007669"/>
    <property type="project" value="UniProtKB-KW"/>
</dbReference>
<dbReference type="NCBIfam" id="TIGR01356">
    <property type="entry name" value="aroA"/>
    <property type="match status" value="1"/>
</dbReference>
<keyword evidence="7" id="KW-0963">Cytoplasm</keyword>
<feature type="binding site" evidence="7">
    <location>
        <position position="188"/>
    </location>
    <ligand>
        <name>3-phosphoshikimate</name>
        <dbReference type="ChEBI" id="CHEBI:145989"/>
    </ligand>
</feature>
<dbReference type="InterPro" id="IPR013792">
    <property type="entry name" value="RNA3'P_cycl/enolpyr_Trfase_a/b"/>
</dbReference>
<evidence type="ECO:0000256" key="6">
    <source>
        <dbReference type="ARBA" id="ARBA00044633"/>
    </source>
</evidence>
<evidence type="ECO:0000259" key="8">
    <source>
        <dbReference type="Pfam" id="PF00275"/>
    </source>
</evidence>
<evidence type="ECO:0000256" key="5">
    <source>
        <dbReference type="ARBA" id="ARBA00023141"/>
    </source>
</evidence>
<feature type="binding site" evidence="7">
    <location>
        <position position="29"/>
    </location>
    <ligand>
        <name>3-phosphoshikimate</name>
        <dbReference type="ChEBI" id="CHEBI:145989"/>
    </ligand>
</feature>
<comment type="caution">
    <text evidence="9">The sequence shown here is derived from an EMBL/GenBank/DDBJ whole genome shotgun (WGS) entry which is preliminary data.</text>
</comment>
<dbReference type="InterPro" id="IPR006264">
    <property type="entry name" value="EPSP_synthase"/>
</dbReference>
<keyword evidence="10" id="KW-1185">Reference proteome</keyword>
<feature type="binding site" evidence="7">
    <location>
        <position position="33"/>
    </location>
    <ligand>
        <name>3-phosphoshikimate</name>
        <dbReference type="ChEBI" id="CHEBI:145989"/>
    </ligand>
</feature>
<dbReference type="GO" id="GO:0009423">
    <property type="term" value="P:chorismate biosynthetic process"/>
    <property type="evidence" value="ECO:0007669"/>
    <property type="project" value="UniProtKB-UniRule"/>
</dbReference>
<feature type="binding site" evidence="7">
    <location>
        <position position="162"/>
    </location>
    <ligand>
        <name>3-phosphoshikimate</name>
        <dbReference type="ChEBI" id="CHEBI:145989"/>
    </ligand>
</feature>
<feature type="binding site" evidence="7">
    <location>
        <position position="162"/>
    </location>
    <ligand>
        <name>phosphoenolpyruvate</name>
        <dbReference type="ChEBI" id="CHEBI:58702"/>
    </ligand>
</feature>
<dbReference type="GO" id="GO:0008652">
    <property type="term" value="P:amino acid biosynthetic process"/>
    <property type="evidence" value="ECO:0007669"/>
    <property type="project" value="UniProtKB-KW"/>
</dbReference>
<dbReference type="EC" id="2.5.1.19" evidence="7"/>
<feature type="active site" description="Proton acceptor" evidence="7">
    <location>
        <position position="307"/>
    </location>
</feature>
<evidence type="ECO:0000313" key="9">
    <source>
        <dbReference type="EMBL" id="MBD2752769.1"/>
    </source>
</evidence>
<dbReference type="InterPro" id="IPR023193">
    <property type="entry name" value="EPSP_synthase_CS"/>
</dbReference>
<reference evidence="9" key="1">
    <citation type="submission" date="2020-09" db="EMBL/GenBank/DDBJ databases">
        <authorList>
            <person name="Kim M.K."/>
        </authorList>
    </citation>
    <scope>NUCLEOTIDE SEQUENCE</scope>
    <source>
        <strain evidence="9">BT704</strain>
    </source>
</reference>
<keyword evidence="5 7" id="KW-0057">Aromatic amino acid biosynthesis</keyword>
<evidence type="ECO:0000256" key="4">
    <source>
        <dbReference type="ARBA" id="ARBA00022679"/>
    </source>
</evidence>
<keyword evidence="3 7" id="KW-0028">Amino-acid biosynthesis</keyword>
<comment type="function">
    <text evidence="7">Catalyzes the transfer of the enolpyruvyl moiety of phosphoenolpyruvate (PEP) to the 5-hydroxyl of shikimate-3-phosphate (S3P) to produce enolpyruvyl shikimate-3-phosphate and inorganic phosphate.</text>
</comment>
<comment type="catalytic activity">
    <reaction evidence="6">
        <text>3-phosphoshikimate + phosphoenolpyruvate = 5-O-(1-carboxyvinyl)-3-phosphoshikimate + phosphate</text>
        <dbReference type="Rhea" id="RHEA:21256"/>
        <dbReference type="ChEBI" id="CHEBI:43474"/>
        <dbReference type="ChEBI" id="CHEBI:57701"/>
        <dbReference type="ChEBI" id="CHEBI:58702"/>
        <dbReference type="ChEBI" id="CHEBI:145989"/>
        <dbReference type="EC" id="2.5.1.19"/>
    </reaction>
    <physiologicalReaction direction="left-to-right" evidence="6">
        <dbReference type="Rhea" id="RHEA:21257"/>
    </physiologicalReaction>
</comment>
<feature type="binding site" evidence="7">
    <location>
        <position position="85"/>
    </location>
    <ligand>
        <name>phosphoenolpyruvate</name>
        <dbReference type="ChEBI" id="CHEBI:58702"/>
    </ligand>
</feature>
<evidence type="ECO:0000256" key="3">
    <source>
        <dbReference type="ARBA" id="ARBA00022605"/>
    </source>
</evidence>